<name>X8BGC9_MYCXE</name>
<gene>
    <name evidence="1" type="ORF">I553_5985</name>
</gene>
<dbReference type="PATRIC" id="fig|1299334.3.peg.4149"/>
<dbReference type="EMBL" id="JAOB01000042">
    <property type="protein sequence ID" value="EUA42125.1"/>
    <property type="molecule type" value="Genomic_DNA"/>
</dbReference>
<dbReference type="AlphaFoldDB" id="X8BGC9"/>
<reference evidence="1" key="1">
    <citation type="submission" date="2014-01" db="EMBL/GenBank/DDBJ databases">
        <authorList>
            <person name="Brown-Elliot B."/>
            <person name="Wallace R."/>
            <person name="Lenaerts A."/>
            <person name="Ordway D."/>
            <person name="DeGroote M.A."/>
            <person name="Parker T."/>
            <person name="Sizemore C."/>
            <person name="Tallon L.J."/>
            <person name="Sadzewicz L.K."/>
            <person name="Sengamalay N."/>
            <person name="Fraser C.M."/>
            <person name="Hine E."/>
            <person name="Shefchek K.A."/>
            <person name="Das S.P."/>
            <person name="Tettelin H."/>
        </authorList>
    </citation>
    <scope>NUCLEOTIDE SEQUENCE [LARGE SCALE GENOMIC DNA]</scope>
    <source>
        <strain evidence="1">4042</strain>
    </source>
</reference>
<evidence type="ECO:0000313" key="1">
    <source>
        <dbReference type="EMBL" id="EUA42125.1"/>
    </source>
</evidence>
<comment type="caution">
    <text evidence="1">The sequence shown here is derived from an EMBL/GenBank/DDBJ whole genome shotgun (WGS) entry which is preliminary data.</text>
</comment>
<organism evidence="1">
    <name type="scientific">Mycobacterium xenopi 4042</name>
    <dbReference type="NCBI Taxonomy" id="1299334"/>
    <lineage>
        <taxon>Bacteria</taxon>
        <taxon>Bacillati</taxon>
        <taxon>Actinomycetota</taxon>
        <taxon>Actinomycetes</taxon>
        <taxon>Mycobacteriales</taxon>
        <taxon>Mycobacteriaceae</taxon>
        <taxon>Mycobacterium</taxon>
    </lineage>
</organism>
<sequence length="38" mass="4195">MGASTRCFFHAALFGYLSVVLYTAKMCFADVISCFPLL</sequence>
<proteinExistence type="predicted"/>
<protein>
    <submittedName>
        <fullName evidence="1">Putative membrane protein</fullName>
    </submittedName>
</protein>
<accession>X8BGC9</accession>